<evidence type="ECO:0008006" key="3">
    <source>
        <dbReference type="Google" id="ProtNLM"/>
    </source>
</evidence>
<sequence length="415" mass="45315">MSDALRTKKLLLTPASHIKPRRQKWLWEPFKGQGVIPLGTATIVAGKGGEGKTTFMLDLAAQASRGQLSGDLYGKLLTTIIIGPEDDWDTVMVPRLMAAGTDLDRVFKIDAQTEENNLTRERSLKFPLDVDLIEQAIQETGAKIIVVDPAPSVMGGDMNKAQEVRSSYEPLIALAQKYEFSLILINHFNKGGTSVSGGLSGSHAWRDLTRSYLAFATNDETGERIFSQDKNNYGESKGSYKFALESVDVDLGDGETSNVAKVRFLGETDETVGDLMAQGRGDDPEHEDRNAAQAFILDFIKQTETWEAKAGDVLKAGRGAGFSDMDLKNARRRSKSPKIVSRKSDFSSGWVWAIEDKLGEGVTQGAVGVTVPEHDTLDTFMTPSTDLAPVICKLHGTEDIEECYTCTQIREAASA</sequence>
<dbReference type="SUPFAM" id="SSF52540">
    <property type="entry name" value="P-loop containing nucleoside triphosphate hydrolases"/>
    <property type="match status" value="1"/>
</dbReference>
<reference evidence="1 2" key="1">
    <citation type="submission" date="2021-03" db="EMBL/GenBank/DDBJ databases">
        <title>Sequencing the genomes of 1000 actinobacteria strains.</title>
        <authorList>
            <person name="Klenk H.-P."/>
        </authorList>
    </citation>
    <scope>NUCLEOTIDE SEQUENCE [LARGE SCALE GENOMIC DNA]</scope>
    <source>
        <strain evidence="1 2">DSM 20168</strain>
    </source>
</reference>
<name>A0ABS4XQ67_GLUPR</name>
<organism evidence="1 2">
    <name type="scientific">Glutamicibacter protophormiae</name>
    <name type="common">Brevibacterium protophormiae</name>
    <dbReference type="NCBI Taxonomy" id="37930"/>
    <lineage>
        <taxon>Bacteria</taxon>
        <taxon>Bacillati</taxon>
        <taxon>Actinomycetota</taxon>
        <taxon>Actinomycetes</taxon>
        <taxon>Micrococcales</taxon>
        <taxon>Micrococcaceae</taxon>
        <taxon>Glutamicibacter</taxon>
    </lineage>
</organism>
<dbReference type="Proteomes" id="UP001195422">
    <property type="component" value="Unassembled WGS sequence"/>
</dbReference>
<dbReference type="EMBL" id="JAGIOJ010000001">
    <property type="protein sequence ID" value="MBP2398661.1"/>
    <property type="molecule type" value="Genomic_DNA"/>
</dbReference>
<dbReference type="Gene3D" id="3.40.50.300">
    <property type="entry name" value="P-loop containing nucleotide triphosphate hydrolases"/>
    <property type="match status" value="1"/>
</dbReference>
<accession>A0ABS4XQ67</accession>
<protein>
    <recommendedName>
        <fullName evidence="3">AAA family ATPase</fullName>
    </recommendedName>
</protein>
<evidence type="ECO:0000313" key="2">
    <source>
        <dbReference type="Proteomes" id="UP001195422"/>
    </source>
</evidence>
<dbReference type="RefSeq" id="WP_188947450.1">
    <property type="nucleotide sequence ID" value="NZ_BMPH01000003.1"/>
</dbReference>
<comment type="caution">
    <text evidence="1">The sequence shown here is derived from an EMBL/GenBank/DDBJ whole genome shotgun (WGS) entry which is preliminary data.</text>
</comment>
<gene>
    <name evidence="1" type="ORF">JOF39_001742</name>
</gene>
<proteinExistence type="predicted"/>
<keyword evidence="2" id="KW-1185">Reference proteome</keyword>
<dbReference type="InterPro" id="IPR027417">
    <property type="entry name" value="P-loop_NTPase"/>
</dbReference>
<dbReference type="Pfam" id="PF13481">
    <property type="entry name" value="AAA_25"/>
    <property type="match status" value="1"/>
</dbReference>
<evidence type="ECO:0000313" key="1">
    <source>
        <dbReference type="EMBL" id="MBP2398661.1"/>
    </source>
</evidence>